<feature type="signal peptide" evidence="1">
    <location>
        <begin position="1"/>
        <end position="19"/>
    </location>
</feature>
<dbReference type="InterPro" id="IPR050263">
    <property type="entry name" value="Bact_Fimbrial_Adh_Pro"/>
</dbReference>
<reference evidence="3" key="2">
    <citation type="submission" date="2019-08" db="EMBL/GenBank/DDBJ databases">
        <title>Investigation of anaerobic lignin degradation for improved lignocellulosic biofuels.</title>
        <authorList>
            <person name="Deangelis K.PhD."/>
        </authorList>
    </citation>
    <scope>NUCLEOTIDE SEQUENCE [LARGE SCALE GENOMIC DNA]</scope>
    <source>
        <strain evidence="3">128R</strain>
    </source>
</reference>
<evidence type="ECO:0000256" key="1">
    <source>
        <dbReference type="SAM" id="SignalP"/>
    </source>
</evidence>
<dbReference type="SUPFAM" id="SSF49401">
    <property type="entry name" value="Bacterial adhesins"/>
    <property type="match status" value="1"/>
</dbReference>
<evidence type="ECO:0000313" key="3">
    <source>
        <dbReference type="EMBL" id="TVZ71224.1"/>
    </source>
</evidence>
<evidence type="ECO:0000259" key="2">
    <source>
        <dbReference type="Pfam" id="PF00419"/>
    </source>
</evidence>
<organism evidence="3">
    <name type="scientific">Serratia fonticola</name>
    <dbReference type="NCBI Taxonomy" id="47917"/>
    <lineage>
        <taxon>Bacteria</taxon>
        <taxon>Pseudomonadati</taxon>
        <taxon>Pseudomonadota</taxon>
        <taxon>Gammaproteobacteria</taxon>
        <taxon>Enterobacterales</taxon>
        <taxon>Yersiniaceae</taxon>
        <taxon>Serratia</taxon>
    </lineage>
</organism>
<dbReference type="InterPro" id="IPR000259">
    <property type="entry name" value="Adhesion_dom_fimbrial"/>
</dbReference>
<dbReference type="PANTHER" id="PTHR33420">
    <property type="entry name" value="FIMBRIAL SUBUNIT ELFA-RELATED"/>
    <property type="match status" value="1"/>
</dbReference>
<dbReference type="Pfam" id="PF00419">
    <property type="entry name" value="Fimbrial"/>
    <property type="match status" value="1"/>
</dbReference>
<proteinExistence type="predicted"/>
<dbReference type="InterPro" id="IPR008966">
    <property type="entry name" value="Adhesion_dom_sf"/>
</dbReference>
<dbReference type="InterPro" id="IPR036937">
    <property type="entry name" value="Adhesion_dom_fimbrial_sf"/>
</dbReference>
<name>A0A542BRM5_SERFO</name>
<accession>A0A542BRM5</accession>
<dbReference type="Gene3D" id="2.60.40.1090">
    <property type="entry name" value="Fimbrial-type adhesion domain"/>
    <property type="match status" value="1"/>
</dbReference>
<feature type="chain" id="PRO_5021939264" evidence="1">
    <location>
        <begin position="20"/>
        <end position="173"/>
    </location>
</feature>
<keyword evidence="1" id="KW-0732">Signal</keyword>
<comment type="caution">
    <text evidence="3">The sequence shown here is derived from an EMBL/GenBank/DDBJ whole genome shotgun (WGS) entry which is preliminary data.</text>
</comment>
<sequence length="173" mass="17191">MNKIAIMVTGLVLSTAALADNTIKFQGEVADQTCDISINGSSSSPLILLPTVAANSLTAAGSTAGQTPFTIGLSGCTAPATTTAIKTVFVGNNLTAEGRLGNTGTAGNVSLQLVDPATPTNPLDLTGQVGATGLSLASGSTTASHDFAVQYYSEGSSTPGSVLGSVQYSVSYQ</sequence>
<dbReference type="GO" id="GO:0043709">
    <property type="term" value="P:cell adhesion involved in single-species biofilm formation"/>
    <property type="evidence" value="ECO:0007669"/>
    <property type="project" value="TreeGrafter"/>
</dbReference>
<feature type="domain" description="Fimbrial-type adhesion" evidence="2">
    <location>
        <begin position="23"/>
        <end position="173"/>
    </location>
</feature>
<dbReference type="PANTHER" id="PTHR33420:SF10">
    <property type="entry name" value="FIMBRIAE MAJOR SUBUNIT"/>
    <property type="match status" value="1"/>
</dbReference>
<dbReference type="EMBL" id="VISQ01000001">
    <property type="protein sequence ID" value="TVZ71224.1"/>
    <property type="molecule type" value="Genomic_DNA"/>
</dbReference>
<gene>
    <name evidence="3" type="ORF">FHU10_3844</name>
</gene>
<dbReference type="GO" id="GO:0009289">
    <property type="term" value="C:pilus"/>
    <property type="evidence" value="ECO:0007669"/>
    <property type="project" value="InterPro"/>
</dbReference>
<protein>
    <submittedName>
        <fullName evidence="3">Major type 1 subunit fimbrin (Pilin)</fullName>
    </submittedName>
</protein>
<dbReference type="OrthoDB" id="5906753at2"/>
<reference evidence="3" key="1">
    <citation type="submission" date="2019-06" db="EMBL/GenBank/DDBJ databases">
        <authorList>
            <person name="Deangelis K."/>
            <person name="Huntemann M."/>
            <person name="Clum A."/>
            <person name="Pillay M."/>
            <person name="Palaniappan K."/>
            <person name="Varghese N."/>
            <person name="Mikhailova N."/>
            <person name="Stamatis D."/>
            <person name="Reddy T."/>
            <person name="Daum C."/>
            <person name="Shapiro N."/>
            <person name="Ivanova N."/>
            <person name="Kyrpides N."/>
            <person name="Woyke T."/>
        </authorList>
    </citation>
    <scope>NUCLEOTIDE SEQUENCE [LARGE SCALE GENOMIC DNA]</scope>
    <source>
        <strain evidence="3">128R</strain>
    </source>
</reference>
<dbReference type="AlphaFoldDB" id="A0A542BRM5"/>